<protein>
    <submittedName>
        <fullName evidence="1">Uncharacterized protein</fullName>
    </submittedName>
</protein>
<evidence type="ECO:0000313" key="2">
    <source>
        <dbReference type="Proteomes" id="UP001159405"/>
    </source>
</evidence>
<gene>
    <name evidence="1" type="ORF">PLOB_00046923</name>
</gene>
<name>A0ABN8PUG5_9CNID</name>
<sequence>MDQDKIQRMTSNKGVSWKWNQPAAPHFGGVFESMINSLGRLDLFATEESNLSLLKKSTRAHKTCFRNDNLRVGDVVVVIDPGNVGRIEQTYPCPDGALCEWWTYGLMARPLQ</sequence>
<organism evidence="1 2">
    <name type="scientific">Porites lobata</name>
    <dbReference type="NCBI Taxonomy" id="104759"/>
    <lineage>
        <taxon>Eukaryota</taxon>
        <taxon>Metazoa</taxon>
        <taxon>Cnidaria</taxon>
        <taxon>Anthozoa</taxon>
        <taxon>Hexacorallia</taxon>
        <taxon>Scleractinia</taxon>
        <taxon>Fungiina</taxon>
        <taxon>Poritidae</taxon>
        <taxon>Porites</taxon>
    </lineage>
</organism>
<feature type="non-terminal residue" evidence="1">
    <location>
        <position position="112"/>
    </location>
</feature>
<reference evidence="1 2" key="1">
    <citation type="submission" date="2022-05" db="EMBL/GenBank/DDBJ databases">
        <authorList>
            <consortium name="Genoscope - CEA"/>
            <person name="William W."/>
        </authorList>
    </citation>
    <scope>NUCLEOTIDE SEQUENCE [LARGE SCALE GENOMIC DNA]</scope>
</reference>
<comment type="caution">
    <text evidence="1">The sequence shown here is derived from an EMBL/GenBank/DDBJ whole genome shotgun (WGS) entry which is preliminary data.</text>
</comment>
<keyword evidence="2" id="KW-1185">Reference proteome</keyword>
<dbReference type="Proteomes" id="UP001159405">
    <property type="component" value="Unassembled WGS sequence"/>
</dbReference>
<evidence type="ECO:0000313" key="1">
    <source>
        <dbReference type="EMBL" id="CAH3148992.1"/>
    </source>
</evidence>
<dbReference type="EMBL" id="CALNXK010000085">
    <property type="protein sequence ID" value="CAH3148992.1"/>
    <property type="molecule type" value="Genomic_DNA"/>
</dbReference>
<accession>A0ABN8PUG5</accession>
<proteinExistence type="predicted"/>